<reference evidence="8 9" key="1">
    <citation type="submission" date="2024-03" db="EMBL/GenBank/DDBJ databases">
        <title>Complete genome sequence of the green alga Chloropicon roscoffensis RCC1871.</title>
        <authorList>
            <person name="Lemieux C."/>
            <person name="Pombert J.-F."/>
            <person name="Otis C."/>
            <person name="Turmel M."/>
        </authorList>
    </citation>
    <scope>NUCLEOTIDE SEQUENCE [LARGE SCALE GENOMIC DNA]</scope>
    <source>
        <strain evidence="8 9">RCC1871</strain>
    </source>
</reference>
<evidence type="ECO:0000256" key="5">
    <source>
        <dbReference type="RuleBase" id="RU003978"/>
    </source>
</evidence>
<keyword evidence="9" id="KW-1185">Reference proteome</keyword>
<keyword evidence="3 5" id="KW-0687">Ribonucleoprotein</keyword>
<dbReference type="Gene3D" id="1.10.10.250">
    <property type="entry name" value="Ribosomal protein L11, C-terminal domain"/>
    <property type="match status" value="1"/>
</dbReference>
<dbReference type="NCBIfam" id="TIGR01632">
    <property type="entry name" value="L11_bact"/>
    <property type="match status" value="1"/>
</dbReference>
<dbReference type="CDD" id="cd00349">
    <property type="entry name" value="Ribosomal_L11"/>
    <property type="match status" value="1"/>
</dbReference>
<dbReference type="InterPro" id="IPR006519">
    <property type="entry name" value="Ribosomal_uL11_bac-typ"/>
</dbReference>
<dbReference type="GO" id="GO:0070180">
    <property type="term" value="F:large ribosomal subunit rRNA binding"/>
    <property type="evidence" value="ECO:0007669"/>
    <property type="project" value="TreeGrafter"/>
</dbReference>
<dbReference type="Pfam" id="PF03946">
    <property type="entry name" value="Ribosomal_L11_N"/>
    <property type="match status" value="1"/>
</dbReference>
<organism evidence="8 9">
    <name type="scientific">Chloropicon roscoffensis</name>
    <dbReference type="NCBI Taxonomy" id="1461544"/>
    <lineage>
        <taxon>Eukaryota</taxon>
        <taxon>Viridiplantae</taxon>
        <taxon>Chlorophyta</taxon>
        <taxon>Chloropicophyceae</taxon>
        <taxon>Chloropicales</taxon>
        <taxon>Chloropicaceae</taxon>
        <taxon>Chloropicon</taxon>
    </lineage>
</organism>
<evidence type="ECO:0000256" key="2">
    <source>
        <dbReference type="ARBA" id="ARBA00022980"/>
    </source>
</evidence>
<dbReference type="SMART" id="SM00649">
    <property type="entry name" value="RL11"/>
    <property type="match status" value="1"/>
</dbReference>
<feature type="domain" description="Large ribosomal subunit protein uL11 N-terminal" evidence="7">
    <location>
        <begin position="12"/>
        <end position="70"/>
    </location>
</feature>
<dbReference type="AlphaFoldDB" id="A0AAX4P7F4"/>
<sequence>MATKGKEVAKIIRMRIPAGQAKPAPPVGTQLGGAGLNIMGFCKDFNAKTQDYVDGTPIPVVITAYKDRTFEYYMKSPPVTYFLLKAAGLEKGANSPGHEVAGYLSLKHIYEIAKVKQADPHLKRHLSVQSWVSQIIASCKSVGIEVVPRPEDIPKKKK</sequence>
<dbReference type="PANTHER" id="PTHR11661">
    <property type="entry name" value="60S RIBOSOMAL PROTEIN L12"/>
    <property type="match status" value="1"/>
</dbReference>
<dbReference type="InterPro" id="IPR020783">
    <property type="entry name" value="Ribosomal_uL11_C"/>
</dbReference>
<evidence type="ECO:0000256" key="3">
    <source>
        <dbReference type="ARBA" id="ARBA00023274"/>
    </source>
</evidence>
<evidence type="ECO:0000259" key="6">
    <source>
        <dbReference type="Pfam" id="PF00298"/>
    </source>
</evidence>
<dbReference type="GO" id="GO:0015934">
    <property type="term" value="C:large ribosomal subunit"/>
    <property type="evidence" value="ECO:0007669"/>
    <property type="project" value="TreeGrafter"/>
</dbReference>
<dbReference type="InterPro" id="IPR036769">
    <property type="entry name" value="Ribosomal_uL11_C_sf"/>
</dbReference>
<dbReference type="Proteomes" id="UP001472866">
    <property type="component" value="Chromosome 04"/>
</dbReference>
<evidence type="ECO:0000313" key="9">
    <source>
        <dbReference type="Proteomes" id="UP001472866"/>
    </source>
</evidence>
<name>A0AAX4P7F4_9CHLO</name>
<dbReference type="InterPro" id="IPR000911">
    <property type="entry name" value="Ribosomal_uL11"/>
</dbReference>
<dbReference type="Pfam" id="PF00298">
    <property type="entry name" value="Ribosomal_L11"/>
    <property type="match status" value="1"/>
</dbReference>
<gene>
    <name evidence="8" type="ORF">HKI87_04g31000</name>
</gene>
<evidence type="ECO:0000256" key="4">
    <source>
        <dbReference type="ARBA" id="ARBA00040104"/>
    </source>
</evidence>
<dbReference type="InterPro" id="IPR020784">
    <property type="entry name" value="Ribosomal_uL11_N"/>
</dbReference>
<dbReference type="FunFam" id="1.10.10.250:FF:000003">
    <property type="entry name" value="Mitochondrial ribosomal protein L11"/>
    <property type="match status" value="1"/>
</dbReference>
<dbReference type="SUPFAM" id="SSF54747">
    <property type="entry name" value="Ribosomal L11/L12e N-terminal domain"/>
    <property type="match status" value="1"/>
</dbReference>
<comment type="similarity">
    <text evidence="1 5">Belongs to the universal ribosomal protein uL11 family.</text>
</comment>
<dbReference type="InterPro" id="IPR036796">
    <property type="entry name" value="Ribosomal_uL11_N_sf"/>
</dbReference>
<feature type="domain" description="Large ribosomal subunit protein uL11 C-terminal" evidence="6">
    <location>
        <begin position="75"/>
        <end position="146"/>
    </location>
</feature>
<dbReference type="Gene3D" id="3.30.1550.10">
    <property type="entry name" value="Ribosomal protein L11/L12, N-terminal domain"/>
    <property type="match status" value="1"/>
</dbReference>
<protein>
    <recommendedName>
        <fullName evidence="4">Large ribosomal subunit protein uL11m</fullName>
    </recommendedName>
</protein>
<evidence type="ECO:0000313" key="8">
    <source>
        <dbReference type="EMBL" id="WZN61565.1"/>
    </source>
</evidence>
<dbReference type="EMBL" id="CP151504">
    <property type="protein sequence ID" value="WZN61565.1"/>
    <property type="molecule type" value="Genomic_DNA"/>
</dbReference>
<evidence type="ECO:0000256" key="1">
    <source>
        <dbReference type="ARBA" id="ARBA00010537"/>
    </source>
</evidence>
<dbReference type="FunFam" id="3.30.1550.10:FF:000005">
    <property type="entry name" value="50S ribosomal protein L11"/>
    <property type="match status" value="1"/>
</dbReference>
<dbReference type="GO" id="GO:0006412">
    <property type="term" value="P:translation"/>
    <property type="evidence" value="ECO:0007669"/>
    <property type="project" value="InterPro"/>
</dbReference>
<proteinExistence type="inferred from homology"/>
<dbReference type="PANTHER" id="PTHR11661:SF1">
    <property type="entry name" value="LARGE RIBOSOMAL SUBUNIT PROTEIN UL11M"/>
    <property type="match status" value="1"/>
</dbReference>
<evidence type="ECO:0000259" key="7">
    <source>
        <dbReference type="Pfam" id="PF03946"/>
    </source>
</evidence>
<keyword evidence="2 5" id="KW-0689">Ribosomal protein</keyword>
<dbReference type="SUPFAM" id="SSF46906">
    <property type="entry name" value="Ribosomal protein L11, C-terminal domain"/>
    <property type="match status" value="1"/>
</dbReference>
<dbReference type="GO" id="GO:0003735">
    <property type="term" value="F:structural constituent of ribosome"/>
    <property type="evidence" value="ECO:0007669"/>
    <property type="project" value="InterPro"/>
</dbReference>
<accession>A0AAX4P7F4</accession>
<dbReference type="HAMAP" id="MF_00736">
    <property type="entry name" value="Ribosomal_uL11"/>
    <property type="match status" value="1"/>
</dbReference>